<dbReference type="HOGENOM" id="CLU_2839972_0_0_4"/>
<evidence type="ECO:0000313" key="1">
    <source>
        <dbReference type="EMBL" id="AEB85119.1"/>
    </source>
</evidence>
<accession>F4GGG5</accession>
<gene>
    <name evidence="1" type="ordered locus">Alide2_2768</name>
</gene>
<sequence length="69" mass="7448">MSMQQWNVRVVRDGEAVHIGKVGESTEALARCAALSRFGLSEDEVEAGGIRPRGAAIYPDEDFDVSPSL</sequence>
<reference evidence="1 2" key="2">
    <citation type="submission" date="2011-04" db="EMBL/GenBank/DDBJ databases">
        <title>Complete sequence of chromosome of Alicycliphilus denitrificans K601.</title>
        <authorList>
            <consortium name="US DOE Joint Genome Institute"/>
            <person name="Lucas S."/>
            <person name="Han J."/>
            <person name="Lapidus A."/>
            <person name="Cheng J.-F."/>
            <person name="Goodwin L."/>
            <person name="Pitluck S."/>
            <person name="Peters L."/>
            <person name="Zeytun A."/>
            <person name="Detter J.C."/>
            <person name="Han C."/>
            <person name="Tapia R."/>
            <person name="Land M."/>
            <person name="Hauser L."/>
            <person name="Kyrpides N."/>
            <person name="Ivanova N."/>
            <person name="Mikhailova N."/>
            <person name="Pagani I."/>
            <person name="Oosterkamp M."/>
            <person name="Pieper D."/>
            <person name="van Berkel W."/>
            <person name="Langenhoff A."/>
            <person name="Smidt H."/>
            <person name="Stams A."/>
            <person name="Woyke T."/>
        </authorList>
    </citation>
    <scope>NUCLEOTIDE SEQUENCE [LARGE SCALE GENOMIC DNA]</scope>
    <source>
        <strain evidence="2">DSM 14773 / CIP 107495 / K601</strain>
    </source>
</reference>
<dbReference type="Proteomes" id="UP000007938">
    <property type="component" value="Chromosome"/>
</dbReference>
<dbReference type="OrthoDB" id="8815817at2"/>
<evidence type="ECO:0000313" key="2">
    <source>
        <dbReference type="Proteomes" id="UP000007938"/>
    </source>
</evidence>
<protein>
    <submittedName>
        <fullName evidence="1">Uncharacterized protein</fullName>
    </submittedName>
</protein>
<organism evidence="1 2">
    <name type="scientific">Alicycliphilus denitrificans (strain DSM 14773 / CIP 107495 / K601)</name>
    <dbReference type="NCBI Taxonomy" id="596154"/>
    <lineage>
        <taxon>Bacteria</taxon>
        <taxon>Pseudomonadati</taxon>
        <taxon>Pseudomonadota</taxon>
        <taxon>Betaproteobacteria</taxon>
        <taxon>Burkholderiales</taxon>
        <taxon>Comamonadaceae</taxon>
        <taxon>Alicycliphilus</taxon>
    </lineage>
</organism>
<name>F4GGG5_ALIDK</name>
<dbReference type="KEGG" id="adk:Alide2_2768"/>
<dbReference type="EMBL" id="CP002657">
    <property type="protein sequence ID" value="AEB85119.1"/>
    <property type="molecule type" value="Genomic_DNA"/>
</dbReference>
<proteinExistence type="predicted"/>
<reference evidence="1 2" key="1">
    <citation type="journal article" date="2011" name="J. Bacteriol.">
        <title>Genome Sequences of Alicycliphilus denitrificans Strains BC and K601T.</title>
        <authorList>
            <person name="Oosterkamp M.J."/>
            <person name="Veuskens T."/>
            <person name="Plugge C.M."/>
            <person name="Langenhoff A.A."/>
            <person name="Gerritse J."/>
            <person name="van Berkel W.J."/>
            <person name="Pieper D.H."/>
            <person name="Junca H."/>
            <person name="Goodwin L.A."/>
            <person name="Daligault H.E."/>
            <person name="Bruce D.C."/>
            <person name="Detter J.C."/>
            <person name="Tapia R."/>
            <person name="Han C.S."/>
            <person name="Land M.L."/>
            <person name="Hauser L.J."/>
            <person name="Smidt H."/>
            <person name="Stams A.J."/>
        </authorList>
    </citation>
    <scope>NUCLEOTIDE SEQUENCE [LARGE SCALE GENOMIC DNA]</scope>
    <source>
        <strain evidence="2">DSM 14773 / CIP 107495 / K601</strain>
    </source>
</reference>
<keyword evidence="2" id="KW-1185">Reference proteome</keyword>
<dbReference type="AlphaFoldDB" id="F4GGG5"/>